<dbReference type="HOGENOM" id="CLU_172294_0_0_2"/>
<dbReference type="KEGG" id="tba:TERMP_02221"/>
<name>F0LN55_THEBM</name>
<dbReference type="RefSeq" id="WP_013747416.1">
    <property type="nucleotide sequence ID" value="NC_015471.1"/>
</dbReference>
<reference evidence="1 2" key="1">
    <citation type="journal article" date="2011" name="J. Bacteriol.">
        <title>Complete genome sequence of the hyperthermophilic, piezophilic, heterotrophic, and carboxydotrophic archaeon Thermococcus barophilus MP.</title>
        <authorList>
            <person name="Vannier P."/>
            <person name="Marteinsson V.T."/>
            <person name="Fridjonsson O.H."/>
            <person name="Oger P."/>
            <person name="Jebbar M."/>
        </authorList>
    </citation>
    <scope>NUCLEOTIDE SEQUENCE [LARGE SCALE GENOMIC DNA]</scope>
    <source>
        <strain evidence="2">DSM 11836 / MP</strain>
    </source>
</reference>
<gene>
    <name evidence="1" type="ordered locus">TERMP_02221</name>
</gene>
<keyword evidence="1" id="KW-0614">Plasmid</keyword>
<sequence length="111" mass="13221">MPINLDDLKANIQECIEVGEIAFKRGKYNSATIMYFKAMVGICDYIIKRDLGLEPKNHAERFAVLRLHYRDLYKVVNKYFDFYRDAYERRITKREVGELRNAVLRLADRIK</sequence>
<dbReference type="PATRIC" id="fig|391623.17.peg.2215"/>
<dbReference type="EMBL" id="CP002373">
    <property type="protein sequence ID" value="ADT85194.1"/>
    <property type="molecule type" value="Genomic_DNA"/>
</dbReference>
<dbReference type="GeneID" id="10549045"/>
<dbReference type="AlphaFoldDB" id="F0LN55"/>
<evidence type="ECO:0000313" key="1">
    <source>
        <dbReference type="EMBL" id="ADT85194.1"/>
    </source>
</evidence>
<dbReference type="eggNOG" id="arCOG08595">
    <property type="taxonomic scope" value="Archaea"/>
</dbReference>
<dbReference type="Proteomes" id="UP000007478">
    <property type="component" value="Plasmid pTBMP1"/>
</dbReference>
<accession>F0LN55</accession>
<protein>
    <recommendedName>
        <fullName evidence="3">HEPN domain-containing protein</fullName>
    </recommendedName>
</protein>
<keyword evidence="2" id="KW-1185">Reference proteome</keyword>
<evidence type="ECO:0000313" key="2">
    <source>
        <dbReference type="Proteomes" id="UP000007478"/>
    </source>
</evidence>
<geneLocation type="plasmid" evidence="1 2">
    <name>pTBMP1</name>
</geneLocation>
<proteinExistence type="predicted"/>
<organism evidence="1 2">
    <name type="scientific">Thermococcus barophilus (strain DSM 11836 / MP)</name>
    <dbReference type="NCBI Taxonomy" id="391623"/>
    <lineage>
        <taxon>Archaea</taxon>
        <taxon>Methanobacteriati</taxon>
        <taxon>Methanobacteriota</taxon>
        <taxon>Thermococci</taxon>
        <taxon>Thermococcales</taxon>
        <taxon>Thermococcaceae</taxon>
        <taxon>Thermococcus</taxon>
    </lineage>
</organism>
<evidence type="ECO:0008006" key="3">
    <source>
        <dbReference type="Google" id="ProtNLM"/>
    </source>
</evidence>
<dbReference type="OrthoDB" id="88879at2157"/>